<evidence type="ECO:0000313" key="2">
    <source>
        <dbReference type="EMBL" id="SVD28035.1"/>
    </source>
</evidence>
<dbReference type="Gene3D" id="3.30.70.920">
    <property type="match status" value="1"/>
</dbReference>
<feature type="domain" description="Transcription regulator AsnC/Lrp ligand binding" evidence="1">
    <location>
        <begin position="7"/>
        <end position="75"/>
    </location>
</feature>
<reference evidence="2" key="1">
    <citation type="submission" date="2018-05" db="EMBL/GenBank/DDBJ databases">
        <authorList>
            <person name="Lanie J.A."/>
            <person name="Ng W.-L."/>
            <person name="Kazmierczak K.M."/>
            <person name="Andrzejewski T.M."/>
            <person name="Davidsen T.M."/>
            <person name="Wayne K.J."/>
            <person name="Tettelin H."/>
            <person name="Glass J.I."/>
            <person name="Rusch D."/>
            <person name="Podicherti R."/>
            <person name="Tsui H.-C.T."/>
            <person name="Winkler M.E."/>
        </authorList>
    </citation>
    <scope>NUCLEOTIDE SEQUENCE</scope>
</reference>
<gene>
    <name evidence="2" type="ORF">METZ01_LOCUS380889</name>
</gene>
<dbReference type="InterPro" id="IPR019887">
    <property type="entry name" value="Tscrpt_reg_AsnC/Lrp_C"/>
</dbReference>
<accession>A0A382U291</accession>
<dbReference type="SUPFAM" id="SSF54909">
    <property type="entry name" value="Dimeric alpha+beta barrel"/>
    <property type="match status" value="1"/>
</dbReference>
<dbReference type="Pfam" id="PF01037">
    <property type="entry name" value="AsnC_trans_reg"/>
    <property type="match status" value="1"/>
</dbReference>
<organism evidence="2">
    <name type="scientific">marine metagenome</name>
    <dbReference type="NCBI Taxonomy" id="408172"/>
    <lineage>
        <taxon>unclassified sequences</taxon>
        <taxon>metagenomes</taxon>
        <taxon>ecological metagenomes</taxon>
    </lineage>
</organism>
<proteinExistence type="predicted"/>
<sequence length="79" mass="8085">MSTTAYILIETAAGKAGDVSNALMALDEVVTVDAVIGPYDIIAVTNTEGQNTVGDLVISKVHVIPGIVRTVTCLAVTPS</sequence>
<name>A0A382U291_9ZZZZ</name>
<evidence type="ECO:0000259" key="1">
    <source>
        <dbReference type="Pfam" id="PF01037"/>
    </source>
</evidence>
<dbReference type="EMBL" id="UINC01140720">
    <property type="protein sequence ID" value="SVD28035.1"/>
    <property type="molecule type" value="Genomic_DNA"/>
</dbReference>
<dbReference type="AlphaFoldDB" id="A0A382U291"/>
<dbReference type="InterPro" id="IPR011008">
    <property type="entry name" value="Dimeric_a/b-barrel"/>
</dbReference>
<protein>
    <recommendedName>
        <fullName evidence="1">Transcription regulator AsnC/Lrp ligand binding domain-containing protein</fullName>
    </recommendedName>
</protein>